<proteinExistence type="predicted"/>
<evidence type="ECO:0000313" key="5">
    <source>
        <dbReference type="Proteomes" id="UP000251571"/>
    </source>
</evidence>
<dbReference type="EMBL" id="QGDJ01000002">
    <property type="protein sequence ID" value="PWJ21151.1"/>
    <property type="molecule type" value="Genomic_DNA"/>
</dbReference>
<sequence length="83" mass="8933">MLTDGDGAALIVDTAAEDYVSQPSRTAEARLACTVLDAEPMRSETRSSRLGGARQQQRRAAEQAPEQAVEPKPTPGRQRAAMH</sequence>
<gene>
    <name evidence="2" type="ORF">BCF38_102401</name>
    <name evidence="3" type="ORF">SAMN05421539_102401</name>
</gene>
<name>A0A2Y9AAF9_9RHOB</name>
<accession>A0A2Y9AAF9</accession>
<organism evidence="3 5">
    <name type="scientific">Jannaschia seohaensis</name>
    <dbReference type="NCBI Taxonomy" id="475081"/>
    <lineage>
        <taxon>Bacteria</taxon>
        <taxon>Pseudomonadati</taxon>
        <taxon>Pseudomonadota</taxon>
        <taxon>Alphaproteobacteria</taxon>
        <taxon>Rhodobacterales</taxon>
        <taxon>Roseobacteraceae</taxon>
        <taxon>Jannaschia</taxon>
    </lineage>
</organism>
<dbReference type="Proteomes" id="UP000251571">
    <property type="component" value="Unassembled WGS sequence"/>
</dbReference>
<dbReference type="AlphaFoldDB" id="A0A2Y9AAF9"/>
<evidence type="ECO:0000313" key="3">
    <source>
        <dbReference type="EMBL" id="SSA41561.1"/>
    </source>
</evidence>
<dbReference type="Proteomes" id="UP000245839">
    <property type="component" value="Unassembled WGS sequence"/>
</dbReference>
<feature type="compositionally biased region" description="Low complexity" evidence="1">
    <location>
        <begin position="62"/>
        <end position="71"/>
    </location>
</feature>
<reference evidence="3 5" key="1">
    <citation type="submission" date="2016-10" db="EMBL/GenBank/DDBJ databases">
        <authorList>
            <person name="Cai Z."/>
        </authorList>
    </citation>
    <scope>NUCLEOTIDE SEQUENCE [LARGE SCALE GENOMIC DNA]</scope>
    <source>
        <strain evidence="3 5">DSM 25227</strain>
    </source>
</reference>
<protein>
    <submittedName>
        <fullName evidence="3">Uncharacterized protein</fullName>
    </submittedName>
</protein>
<evidence type="ECO:0000256" key="1">
    <source>
        <dbReference type="SAM" id="MobiDB-lite"/>
    </source>
</evidence>
<evidence type="ECO:0000313" key="2">
    <source>
        <dbReference type="EMBL" id="PWJ21151.1"/>
    </source>
</evidence>
<feature type="region of interest" description="Disordered" evidence="1">
    <location>
        <begin position="39"/>
        <end position="83"/>
    </location>
</feature>
<keyword evidence="4" id="KW-1185">Reference proteome</keyword>
<dbReference type="EMBL" id="UETC01000002">
    <property type="protein sequence ID" value="SSA41561.1"/>
    <property type="molecule type" value="Genomic_DNA"/>
</dbReference>
<evidence type="ECO:0000313" key="4">
    <source>
        <dbReference type="Proteomes" id="UP000245839"/>
    </source>
</evidence>
<reference evidence="2 4" key="2">
    <citation type="submission" date="2018-03" db="EMBL/GenBank/DDBJ databases">
        <title>Genomic Encyclopedia of Archaeal and Bacterial Type Strains, Phase II (KMG-II): from individual species to whole genera.</title>
        <authorList>
            <person name="Goeker M."/>
        </authorList>
    </citation>
    <scope>NUCLEOTIDE SEQUENCE [LARGE SCALE GENOMIC DNA]</scope>
    <source>
        <strain evidence="2 4">DSM 25227</strain>
    </source>
</reference>